<dbReference type="InterPro" id="IPR004607">
    <property type="entry name" value="GART"/>
</dbReference>
<dbReference type="EMBL" id="AUZX01012587">
    <property type="protein sequence ID" value="EQD38771.1"/>
    <property type="molecule type" value="Genomic_DNA"/>
</dbReference>
<gene>
    <name evidence="6" type="ORF">B1A_17127</name>
</gene>
<accession>T0YT59</accession>
<dbReference type="GO" id="GO:0005737">
    <property type="term" value="C:cytoplasm"/>
    <property type="evidence" value="ECO:0007669"/>
    <property type="project" value="TreeGrafter"/>
</dbReference>
<comment type="pathway">
    <text evidence="1">Purine metabolism; IMP biosynthesis via de novo pathway; N(2)-formyl-N(1)-(5-phospho-D-ribosyl)glycinamide from N(1)-(5-phospho-D-ribosyl)glycinamide (10-formyl THF route): step 1/1.</text>
</comment>
<sequence>MEKKIIVMASGKGTTFEEIYNACTQDRINAKVVSLVTDKINSDAAEKARKMNLQIIIYREKALKEIIQEIKQLKPELIVLAGFLRILPKEFIHEFEGKIMNIHPSLLPCFGGAGMYGINVQKAVIDSGTKITGCTVHLVNHEVDAGPIIAQETVFVTVDDSVESLMEKVHSIELRLYVETISSMLTIDHEITGNKVIFLGNRI</sequence>
<keyword evidence="3 6" id="KW-0808">Transferase</keyword>
<evidence type="ECO:0000256" key="4">
    <source>
        <dbReference type="ARBA" id="ARBA00022755"/>
    </source>
</evidence>
<keyword evidence="4" id="KW-0658">Purine biosynthesis</keyword>
<evidence type="ECO:0000256" key="3">
    <source>
        <dbReference type="ARBA" id="ARBA00022679"/>
    </source>
</evidence>
<evidence type="ECO:0000259" key="5">
    <source>
        <dbReference type="Pfam" id="PF00551"/>
    </source>
</evidence>
<dbReference type="InterPro" id="IPR002376">
    <property type="entry name" value="Formyl_transf_N"/>
</dbReference>
<dbReference type="GO" id="GO:0006189">
    <property type="term" value="P:'de novo' IMP biosynthetic process"/>
    <property type="evidence" value="ECO:0007669"/>
    <property type="project" value="InterPro"/>
</dbReference>
<dbReference type="PANTHER" id="PTHR43369:SF2">
    <property type="entry name" value="PHOSPHORIBOSYLGLYCINAMIDE FORMYLTRANSFERASE"/>
    <property type="match status" value="1"/>
</dbReference>
<reference evidence="6" key="1">
    <citation type="submission" date="2013-08" db="EMBL/GenBank/DDBJ databases">
        <authorList>
            <person name="Mendez C."/>
            <person name="Richter M."/>
            <person name="Ferrer M."/>
            <person name="Sanchez J."/>
        </authorList>
    </citation>
    <scope>NUCLEOTIDE SEQUENCE</scope>
</reference>
<dbReference type="Gene3D" id="3.40.50.170">
    <property type="entry name" value="Formyl transferase, N-terminal domain"/>
    <property type="match status" value="1"/>
</dbReference>
<dbReference type="SUPFAM" id="SSF53328">
    <property type="entry name" value="Formyltransferase"/>
    <property type="match status" value="1"/>
</dbReference>
<dbReference type="PANTHER" id="PTHR43369">
    <property type="entry name" value="PHOSPHORIBOSYLGLYCINAMIDE FORMYLTRANSFERASE"/>
    <property type="match status" value="1"/>
</dbReference>
<dbReference type="EC" id="2.1.2.2" evidence="2"/>
<proteinExistence type="inferred from homology"/>
<dbReference type="GO" id="GO:0004644">
    <property type="term" value="F:phosphoribosylglycinamide formyltransferase activity"/>
    <property type="evidence" value="ECO:0007669"/>
    <property type="project" value="UniProtKB-EC"/>
</dbReference>
<dbReference type="CDD" id="cd08645">
    <property type="entry name" value="FMT_core_GART"/>
    <property type="match status" value="1"/>
</dbReference>
<dbReference type="Pfam" id="PF00551">
    <property type="entry name" value="Formyl_trans_N"/>
    <property type="match status" value="1"/>
</dbReference>
<organism evidence="6">
    <name type="scientific">mine drainage metagenome</name>
    <dbReference type="NCBI Taxonomy" id="410659"/>
    <lineage>
        <taxon>unclassified sequences</taxon>
        <taxon>metagenomes</taxon>
        <taxon>ecological metagenomes</taxon>
    </lineage>
</organism>
<name>T0YT59_9ZZZZ</name>
<evidence type="ECO:0000256" key="1">
    <source>
        <dbReference type="ARBA" id="ARBA00005054"/>
    </source>
</evidence>
<comment type="caution">
    <text evidence="6">The sequence shown here is derived from an EMBL/GenBank/DDBJ whole genome shotgun (WGS) entry which is preliminary data.</text>
</comment>
<protein>
    <recommendedName>
        <fullName evidence="2">phosphoribosylglycinamide formyltransferase 1</fullName>
        <ecNumber evidence="2">2.1.2.2</ecNumber>
    </recommendedName>
</protein>
<dbReference type="NCBIfam" id="TIGR00639">
    <property type="entry name" value="PurN"/>
    <property type="match status" value="1"/>
</dbReference>
<dbReference type="AlphaFoldDB" id="T0YT59"/>
<dbReference type="InterPro" id="IPR036477">
    <property type="entry name" value="Formyl_transf_N_sf"/>
</dbReference>
<feature type="domain" description="Formyl transferase N-terminal" evidence="5">
    <location>
        <begin position="3"/>
        <end position="181"/>
    </location>
</feature>
<evidence type="ECO:0000256" key="2">
    <source>
        <dbReference type="ARBA" id="ARBA00012254"/>
    </source>
</evidence>
<evidence type="ECO:0000313" key="6">
    <source>
        <dbReference type="EMBL" id="EQD38771.1"/>
    </source>
</evidence>
<dbReference type="HAMAP" id="MF_01930">
    <property type="entry name" value="PurN"/>
    <property type="match status" value="1"/>
</dbReference>
<reference evidence="6" key="2">
    <citation type="journal article" date="2014" name="ISME J.">
        <title>Microbial stratification in low pH oxic and suboxic macroscopic growths along an acid mine drainage.</title>
        <authorList>
            <person name="Mendez-Garcia C."/>
            <person name="Mesa V."/>
            <person name="Sprenger R.R."/>
            <person name="Richter M."/>
            <person name="Diez M.S."/>
            <person name="Solano J."/>
            <person name="Bargiela R."/>
            <person name="Golyshina O.V."/>
            <person name="Manteca A."/>
            <person name="Ramos J.L."/>
            <person name="Gallego J.R."/>
            <person name="Llorente I."/>
            <person name="Martins Dos Santos V.A."/>
            <person name="Jensen O.N."/>
            <person name="Pelaez A.I."/>
            <person name="Sanchez J."/>
            <person name="Ferrer M."/>
        </authorList>
    </citation>
    <scope>NUCLEOTIDE SEQUENCE</scope>
</reference>